<comment type="caution">
    <text evidence="1">The sequence shown here is derived from an EMBL/GenBank/DDBJ whole genome shotgun (WGS) entry which is preliminary data.</text>
</comment>
<dbReference type="InterPro" id="IPR011009">
    <property type="entry name" value="Kinase-like_dom_sf"/>
</dbReference>
<dbReference type="EMBL" id="JBFOLJ010000014">
    <property type="protein sequence ID" value="KAL2477366.1"/>
    <property type="molecule type" value="Genomic_DNA"/>
</dbReference>
<dbReference type="SUPFAM" id="SSF56112">
    <property type="entry name" value="Protein kinase-like (PK-like)"/>
    <property type="match status" value="1"/>
</dbReference>
<name>A0ABD1QMA2_9LAMI</name>
<proteinExistence type="predicted"/>
<gene>
    <name evidence="1" type="ORF">Fot_46380</name>
</gene>
<protein>
    <submittedName>
        <fullName evidence="1">Protein phosphatase 2C</fullName>
    </submittedName>
</protein>
<evidence type="ECO:0000313" key="2">
    <source>
        <dbReference type="Proteomes" id="UP001604277"/>
    </source>
</evidence>
<dbReference type="Proteomes" id="UP001604277">
    <property type="component" value="Unassembled WGS sequence"/>
</dbReference>
<dbReference type="AlphaFoldDB" id="A0ABD1QMA2"/>
<dbReference type="Gene3D" id="3.60.40.10">
    <property type="entry name" value="PPM-type phosphatase domain"/>
    <property type="match status" value="1"/>
</dbReference>
<keyword evidence="2" id="KW-1185">Reference proteome</keyword>
<dbReference type="InterPro" id="IPR036457">
    <property type="entry name" value="PPM-type-like_dom_sf"/>
</dbReference>
<organism evidence="1 2">
    <name type="scientific">Forsythia ovata</name>
    <dbReference type="NCBI Taxonomy" id="205694"/>
    <lineage>
        <taxon>Eukaryota</taxon>
        <taxon>Viridiplantae</taxon>
        <taxon>Streptophyta</taxon>
        <taxon>Embryophyta</taxon>
        <taxon>Tracheophyta</taxon>
        <taxon>Spermatophyta</taxon>
        <taxon>Magnoliopsida</taxon>
        <taxon>eudicotyledons</taxon>
        <taxon>Gunneridae</taxon>
        <taxon>Pentapetalae</taxon>
        <taxon>asterids</taxon>
        <taxon>lamiids</taxon>
        <taxon>Lamiales</taxon>
        <taxon>Oleaceae</taxon>
        <taxon>Forsythieae</taxon>
        <taxon>Forsythia</taxon>
    </lineage>
</organism>
<accession>A0ABD1QMA2</accession>
<sequence>MAPYKQLSNRNAASPEYCMGIFEPDNLLVTGNGTVKIGDFSLSQVFEGTTHAPCRILGLITRFIQISFGLNDCVFDIPWFKLEMGIYLSAPKTEKCSEDGENSRLGYGLSSMQGWRATMEAAVCYHSILH</sequence>
<reference evidence="2" key="1">
    <citation type="submission" date="2024-07" db="EMBL/GenBank/DDBJ databases">
        <title>Two chromosome-level genome assemblies of Korean endemic species Abeliophyllum distichum and Forsythia ovata (Oleaceae).</title>
        <authorList>
            <person name="Jang H."/>
        </authorList>
    </citation>
    <scope>NUCLEOTIDE SEQUENCE [LARGE SCALE GENOMIC DNA]</scope>
</reference>
<evidence type="ECO:0000313" key="1">
    <source>
        <dbReference type="EMBL" id="KAL2477366.1"/>
    </source>
</evidence>